<reference evidence="10 11" key="1">
    <citation type="submission" date="2024-10" db="EMBL/GenBank/DDBJ databases">
        <title>The Natural Products Discovery Center: Release of the First 8490 Sequenced Strains for Exploring Actinobacteria Biosynthetic Diversity.</title>
        <authorList>
            <person name="Kalkreuter E."/>
            <person name="Kautsar S.A."/>
            <person name="Yang D."/>
            <person name="Bader C.D."/>
            <person name="Teijaro C.N."/>
            <person name="Fluegel L."/>
            <person name="Davis C.M."/>
            <person name="Simpson J.R."/>
            <person name="Lauterbach L."/>
            <person name="Steele A.D."/>
            <person name="Gui C."/>
            <person name="Meng S."/>
            <person name="Li G."/>
            <person name="Viehrig K."/>
            <person name="Ye F."/>
            <person name="Su P."/>
            <person name="Kiefer A.F."/>
            <person name="Nichols A."/>
            <person name="Cepeda A.J."/>
            <person name="Yan W."/>
            <person name="Fan B."/>
            <person name="Jiang Y."/>
            <person name="Adhikari A."/>
            <person name="Zheng C.-J."/>
            <person name="Schuster L."/>
            <person name="Cowan T.M."/>
            <person name="Smanski M.J."/>
            <person name="Chevrette M.G."/>
            <person name="De Carvalho L.P.S."/>
            <person name="Shen B."/>
        </authorList>
    </citation>
    <scope>NUCLEOTIDE SEQUENCE [LARGE SCALE GENOMIC DNA]</scope>
    <source>
        <strain evidence="10 11">NPDC087045</strain>
    </source>
</reference>
<keyword evidence="3" id="KW-1003">Cell membrane</keyword>
<evidence type="ECO:0000256" key="6">
    <source>
        <dbReference type="ARBA" id="ARBA00022989"/>
    </source>
</evidence>
<dbReference type="Pfam" id="PF02653">
    <property type="entry name" value="BPD_transp_2"/>
    <property type="match status" value="1"/>
</dbReference>
<keyword evidence="2" id="KW-0813">Transport</keyword>
<keyword evidence="5" id="KW-0029">Amino-acid transport</keyword>
<dbReference type="CDD" id="cd06582">
    <property type="entry name" value="TM_PBP1_LivH_like"/>
    <property type="match status" value="1"/>
</dbReference>
<dbReference type="Proteomes" id="UP001617427">
    <property type="component" value="Unassembled WGS sequence"/>
</dbReference>
<keyword evidence="6 9" id="KW-1133">Transmembrane helix</keyword>
<evidence type="ECO:0000256" key="9">
    <source>
        <dbReference type="SAM" id="Phobius"/>
    </source>
</evidence>
<feature type="transmembrane region" description="Helical" evidence="9">
    <location>
        <begin position="256"/>
        <end position="277"/>
    </location>
</feature>
<dbReference type="PANTHER" id="PTHR11795">
    <property type="entry name" value="BRANCHED-CHAIN AMINO ACID TRANSPORT SYSTEM PERMEASE PROTEIN LIVH"/>
    <property type="match status" value="1"/>
</dbReference>
<evidence type="ECO:0000256" key="8">
    <source>
        <dbReference type="ARBA" id="ARBA00037998"/>
    </source>
</evidence>
<dbReference type="InterPro" id="IPR001851">
    <property type="entry name" value="ABC_transp_permease"/>
</dbReference>
<evidence type="ECO:0000256" key="4">
    <source>
        <dbReference type="ARBA" id="ARBA00022692"/>
    </source>
</evidence>
<evidence type="ECO:0000256" key="5">
    <source>
        <dbReference type="ARBA" id="ARBA00022970"/>
    </source>
</evidence>
<gene>
    <name evidence="10" type="ORF">ACIPEN_02570</name>
</gene>
<evidence type="ECO:0000256" key="7">
    <source>
        <dbReference type="ARBA" id="ARBA00023136"/>
    </source>
</evidence>
<comment type="caution">
    <text evidence="10">The sequence shown here is derived from an EMBL/GenBank/DDBJ whole genome shotgun (WGS) entry which is preliminary data.</text>
</comment>
<keyword evidence="11" id="KW-1185">Reference proteome</keyword>
<sequence>MNALLQSLIDGLLIGGVYGVISVGLSLVFGVLRIVNFAQAEFLMLGMYAAWFASHYLGIDPIAGAFIALAVGFAIGFVCQWLLIRRVINASPVAQIFLTVGLLAVLENGALMLFGSTFRSVTTSYQTAAIEVADLFISVPYLIAFALGAAVCVLLWLFLTYTWTGRAIRATSQNAMAARLFGIDTNLIYGIAFGLGTGLTAFGGGIILSYSSVNPTSGAQFVTLMFTVVVLGGLGSVMGALAGGLVVGVVQAFSALFMPIQMQNLTLFVFFIALLAFKPEGLLGGAKK</sequence>
<dbReference type="InterPro" id="IPR052157">
    <property type="entry name" value="BCAA_transport_permease"/>
</dbReference>
<comment type="similarity">
    <text evidence="8">Belongs to the binding-protein-dependent transport system permease family. LivHM subfamily.</text>
</comment>
<keyword evidence="7 9" id="KW-0472">Membrane</keyword>
<feature type="transmembrane region" description="Helical" evidence="9">
    <location>
        <begin position="96"/>
        <end position="115"/>
    </location>
</feature>
<evidence type="ECO:0000313" key="10">
    <source>
        <dbReference type="EMBL" id="MFJ3044692.1"/>
    </source>
</evidence>
<proteinExistence type="inferred from homology"/>
<evidence type="ECO:0000313" key="11">
    <source>
        <dbReference type="Proteomes" id="UP001617427"/>
    </source>
</evidence>
<protein>
    <submittedName>
        <fullName evidence="10">Branched-chain amino acid ABC transporter permease</fullName>
    </submittedName>
</protein>
<comment type="subcellular location">
    <subcellularLocation>
        <location evidence="1">Cell membrane</location>
        <topology evidence="1">Multi-pass membrane protein</topology>
    </subcellularLocation>
</comment>
<feature type="transmembrane region" description="Helical" evidence="9">
    <location>
        <begin position="12"/>
        <end position="35"/>
    </location>
</feature>
<dbReference type="RefSeq" id="WP_050468545.1">
    <property type="nucleotide sequence ID" value="NZ_JBIUZV010000001.1"/>
</dbReference>
<evidence type="ECO:0000256" key="1">
    <source>
        <dbReference type="ARBA" id="ARBA00004651"/>
    </source>
</evidence>
<feature type="transmembrane region" description="Helical" evidence="9">
    <location>
        <begin position="222"/>
        <end position="249"/>
    </location>
</feature>
<evidence type="ECO:0000256" key="2">
    <source>
        <dbReference type="ARBA" id="ARBA00022448"/>
    </source>
</evidence>
<keyword evidence="4 9" id="KW-0812">Transmembrane</keyword>
<dbReference type="PANTHER" id="PTHR11795:SF445">
    <property type="entry name" value="AMINO ACID ABC TRANSPORTER PERMEASE PROTEIN"/>
    <property type="match status" value="1"/>
</dbReference>
<name>A0ABW8EVY4_9BURK</name>
<organism evidence="10 11">
    <name type="scientific">Herbaspirillum chlorophenolicum</name>
    <dbReference type="NCBI Taxonomy" id="211589"/>
    <lineage>
        <taxon>Bacteria</taxon>
        <taxon>Pseudomonadati</taxon>
        <taxon>Pseudomonadota</taxon>
        <taxon>Betaproteobacteria</taxon>
        <taxon>Burkholderiales</taxon>
        <taxon>Oxalobacteraceae</taxon>
        <taxon>Herbaspirillum</taxon>
    </lineage>
</organism>
<accession>A0ABW8EVY4</accession>
<evidence type="ECO:0000256" key="3">
    <source>
        <dbReference type="ARBA" id="ARBA00022475"/>
    </source>
</evidence>
<feature type="transmembrane region" description="Helical" evidence="9">
    <location>
        <begin position="187"/>
        <end position="210"/>
    </location>
</feature>
<feature type="transmembrane region" description="Helical" evidence="9">
    <location>
        <begin position="65"/>
        <end position="84"/>
    </location>
</feature>
<feature type="transmembrane region" description="Helical" evidence="9">
    <location>
        <begin position="135"/>
        <end position="159"/>
    </location>
</feature>
<dbReference type="EMBL" id="JBIUZV010000001">
    <property type="protein sequence ID" value="MFJ3044692.1"/>
    <property type="molecule type" value="Genomic_DNA"/>
</dbReference>